<gene>
    <name evidence="1" type="ORF">IV203_008773</name>
</gene>
<evidence type="ECO:0000313" key="1">
    <source>
        <dbReference type="EMBL" id="KAG7352725.1"/>
    </source>
</evidence>
<keyword evidence="2" id="KW-1185">Reference proteome</keyword>
<reference evidence="1" key="2">
    <citation type="submission" date="2021-04" db="EMBL/GenBank/DDBJ databases">
        <authorList>
            <person name="Podell S."/>
        </authorList>
    </citation>
    <scope>NUCLEOTIDE SEQUENCE</scope>
    <source>
        <strain evidence="1">Hildebrandi</strain>
    </source>
</reference>
<comment type="caution">
    <text evidence="1">The sequence shown here is derived from an EMBL/GenBank/DDBJ whole genome shotgun (WGS) entry which is preliminary data.</text>
</comment>
<dbReference type="CDD" id="cd03114">
    <property type="entry name" value="MMAA-like"/>
    <property type="match status" value="1"/>
</dbReference>
<dbReference type="EMBL" id="JAGRRH010000017">
    <property type="protein sequence ID" value="KAG7352725.1"/>
    <property type="molecule type" value="Genomic_DNA"/>
</dbReference>
<dbReference type="GO" id="GO:0005737">
    <property type="term" value="C:cytoplasm"/>
    <property type="evidence" value="ECO:0007669"/>
    <property type="project" value="TreeGrafter"/>
</dbReference>
<dbReference type="OrthoDB" id="1476984at2759"/>
<dbReference type="Pfam" id="PF03308">
    <property type="entry name" value="MeaB"/>
    <property type="match status" value="1"/>
</dbReference>
<dbReference type="GO" id="GO:0005525">
    <property type="term" value="F:GTP binding"/>
    <property type="evidence" value="ECO:0007669"/>
    <property type="project" value="InterPro"/>
</dbReference>
<name>A0A9K3L0R3_9STRA</name>
<protein>
    <submittedName>
        <fullName evidence="1">Arginine/ornithine transport system ATPase</fullName>
    </submittedName>
</protein>
<dbReference type="NCBIfam" id="TIGR00750">
    <property type="entry name" value="lao"/>
    <property type="match status" value="1"/>
</dbReference>
<dbReference type="PANTHER" id="PTHR23408">
    <property type="entry name" value="METHYLMALONYL-COA MUTASE"/>
    <property type="match status" value="1"/>
</dbReference>
<sequence length="427" mass="46390">MISTTRIHFRKCSTTLSSQDAPTIPTTQQLWDSMTPSTQQLAYTIGSNSTHCTPSPPILQTQASFKEMHPRVAIGRAITLMESKHPAKKKQGDVLLTYLLSLNSSSTLSMSSSFINEDTATDQSFSTSTGSTTLRVGIAGPPGAGKSTLTEAFGMHLLQRNPDLKLAVVCIDPSSNVSGGSILGDKTRMTQLSRHDRALIRPSSTAGVLGGLAAYTDDVVRLLGCAGYPLVLVETVGLGQSEIEVTESVDVLVLAVPPSGGDELQGVKKGIVEMANILVVTKADGDLEPAANRTASDYSGALRVLQQISGNIAGCDGDSKKLVWKPPVLLTSSVTRRGLEDLWDAILKYRIFLLDSGKWDTKRHRQAKYWMWKQFTRMMQIQMQQDPQLAAMARQLESQLLYGFLTPRVAAQELLDGFFQHAKHESP</sequence>
<dbReference type="Proteomes" id="UP000693970">
    <property type="component" value="Unassembled WGS sequence"/>
</dbReference>
<organism evidence="1 2">
    <name type="scientific">Nitzschia inconspicua</name>
    <dbReference type="NCBI Taxonomy" id="303405"/>
    <lineage>
        <taxon>Eukaryota</taxon>
        <taxon>Sar</taxon>
        <taxon>Stramenopiles</taxon>
        <taxon>Ochrophyta</taxon>
        <taxon>Bacillariophyta</taxon>
        <taxon>Bacillariophyceae</taxon>
        <taxon>Bacillariophycidae</taxon>
        <taxon>Bacillariales</taxon>
        <taxon>Bacillariaceae</taxon>
        <taxon>Nitzschia</taxon>
    </lineage>
</organism>
<dbReference type="AlphaFoldDB" id="A0A9K3L0R3"/>
<dbReference type="PANTHER" id="PTHR23408:SF3">
    <property type="entry name" value="METHYLMALONIC ACIDURIA TYPE A PROTEIN, MITOCHONDRIAL"/>
    <property type="match status" value="1"/>
</dbReference>
<dbReference type="InterPro" id="IPR005129">
    <property type="entry name" value="GTPase_ArgK"/>
</dbReference>
<reference evidence="1" key="1">
    <citation type="journal article" date="2021" name="Sci. Rep.">
        <title>Diploid genomic architecture of Nitzschia inconspicua, an elite biomass production diatom.</title>
        <authorList>
            <person name="Oliver A."/>
            <person name="Podell S."/>
            <person name="Pinowska A."/>
            <person name="Traller J.C."/>
            <person name="Smith S.R."/>
            <person name="McClure R."/>
            <person name="Beliaev A."/>
            <person name="Bohutskyi P."/>
            <person name="Hill E.A."/>
            <person name="Rabines A."/>
            <person name="Zheng H."/>
            <person name="Allen L.Z."/>
            <person name="Kuo A."/>
            <person name="Grigoriev I.V."/>
            <person name="Allen A.E."/>
            <person name="Hazlebeck D."/>
            <person name="Allen E.E."/>
        </authorList>
    </citation>
    <scope>NUCLEOTIDE SEQUENCE</scope>
    <source>
        <strain evidence="1">Hildebrandi</strain>
    </source>
</reference>
<proteinExistence type="predicted"/>
<dbReference type="GO" id="GO:0003924">
    <property type="term" value="F:GTPase activity"/>
    <property type="evidence" value="ECO:0007669"/>
    <property type="project" value="InterPro"/>
</dbReference>
<evidence type="ECO:0000313" key="2">
    <source>
        <dbReference type="Proteomes" id="UP000693970"/>
    </source>
</evidence>
<accession>A0A9K3L0R3</accession>